<organism evidence="1 2">
    <name type="scientific">Stieleria maiorica</name>
    <dbReference type="NCBI Taxonomy" id="2795974"/>
    <lineage>
        <taxon>Bacteria</taxon>
        <taxon>Pseudomonadati</taxon>
        <taxon>Planctomycetota</taxon>
        <taxon>Planctomycetia</taxon>
        <taxon>Pirellulales</taxon>
        <taxon>Pirellulaceae</taxon>
        <taxon>Stieleria</taxon>
    </lineage>
</organism>
<evidence type="ECO:0000313" key="1">
    <source>
        <dbReference type="EMBL" id="QEG00135.1"/>
    </source>
</evidence>
<dbReference type="AlphaFoldDB" id="A0A5B9MKB2"/>
<name>A0A5B9MKB2_9BACT</name>
<proteinExistence type="predicted"/>
<keyword evidence="2" id="KW-1185">Reference proteome</keyword>
<accession>A0A5B9MKB2</accession>
<reference evidence="1 2" key="1">
    <citation type="submission" date="2019-02" db="EMBL/GenBank/DDBJ databases">
        <title>Planctomycetal bacteria perform biofilm scaping via a novel small molecule.</title>
        <authorList>
            <person name="Jeske O."/>
            <person name="Boedeker C."/>
            <person name="Wiegand S."/>
            <person name="Breitling P."/>
            <person name="Kallscheuer N."/>
            <person name="Jogler M."/>
            <person name="Rohde M."/>
            <person name="Petersen J."/>
            <person name="Medema M.H."/>
            <person name="Surup F."/>
            <person name="Jogler C."/>
        </authorList>
    </citation>
    <scope>NUCLEOTIDE SEQUENCE [LARGE SCALE GENOMIC DNA]</scope>
    <source>
        <strain evidence="1 2">Mal15</strain>
    </source>
</reference>
<gene>
    <name evidence="1" type="ORF">Mal15_42040</name>
</gene>
<protein>
    <submittedName>
        <fullName evidence="1">Uncharacterized protein</fullName>
    </submittedName>
</protein>
<dbReference type="KEGG" id="smam:Mal15_42040"/>
<dbReference type="Proteomes" id="UP000321353">
    <property type="component" value="Chromosome"/>
</dbReference>
<evidence type="ECO:0000313" key="2">
    <source>
        <dbReference type="Proteomes" id="UP000321353"/>
    </source>
</evidence>
<dbReference type="EMBL" id="CP036264">
    <property type="protein sequence ID" value="QEG00135.1"/>
    <property type="molecule type" value="Genomic_DNA"/>
</dbReference>
<sequence>MLCSWVHCMFVHTEMLSNKSPFSRVLARECGRLFDVYVAKTKSNVCHEHERLRAEGGAQ</sequence>